<dbReference type="InterPro" id="IPR001128">
    <property type="entry name" value="Cyt_P450"/>
</dbReference>
<evidence type="ECO:0000313" key="15">
    <source>
        <dbReference type="EMBL" id="KAK9089295.1"/>
    </source>
</evidence>
<dbReference type="InterPro" id="IPR017972">
    <property type="entry name" value="Cyt_P450_CS"/>
</dbReference>
<feature type="repeat" description="PPR" evidence="13">
    <location>
        <begin position="853"/>
        <end position="887"/>
    </location>
</feature>
<dbReference type="GO" id="GO:0016020">
    <property type="term" value="C:membrane"/>
    <property type="evidence" value="ECO:0007669"/>
    <property type="project" value="UniProtKB-SubCell"/>
</dbReference>
<dbReference type="InterPro" id="IPR050665">
    <property type="entry name" value="Cytochrome_P450_Monooxygen"/>
</dbReference>
<name>A0AAP0HNE4_9MAGN</name>
<keyword evidence="11 14" id="KW-0472">Membrane</keyword>
<keyword evidence="10" id="KW-0503">Monooxygenase</keyword>
<comment type="similarity">
    <text evidence="2">Belongs to the cytochrome P450 family.</text>
</comment>
<comment type="subcellular location">
    <subcellularLocation>
        <location evidence="1">Membrane</location>
    </subcellularLocation>
</comment>
<dbReference type="CDD" id="cd20642">
    <property type="entry name" value="CYP72"/>
    <property type="match status" value="1"/>
</dbReference>
<keyword evidence="7 14" id="KW-1133">Transmembrane helix</keyword>
<dbReference type="Proteomes" id="UP001419268">
    <property type="component" value="Unassembled WGS sequence"/>
</dbReference>
<dbReference type="GO" id="GO:0004497">
    <property type="term" value="F:monooxygenase activity"/>
    <property type="evidence" value="ECO:0007669"/>
    <property type="project" value="UniProtKB-KW"/>
</dbReference>
<evidence type="ECO:0000256" key="3">
    <source>
        <dbReference type="ARBA" id="ARBA00022617"/>
    </source>
</evidence>
<evidence type="ECO:0000256" key="12">
    <source>
        <dbReference type="PIRSR" id="PIRSR602401-1"/>
    </source>
</evidence>
<dbReference type="PANTHER" id="PTHR24282">
    <property type="entry name" value="CYTOCHROME P450 FAMILY MEMBER"/>
    <property type="match status" value="1"/>
</dbReference>
<keyword evidence="4 14" id="KW-0812">Transmembrane</keyword>
<dbReference type="Pfam" id="PF13041">
    <property type="entry name" value="PPR_2"/>
    <property type="match status" value="5"/>
</dbReference>
<keyword evidence="16" id="KW-1185">Reference proteome</keyword>
<evidence type="ECO:0000256" key="1">
    <source>
        <dbReference type="ARBA" id="ARBA00004370"/>
    </source>
</evidence>
<protein>
    <recommendedName>
        <fullName evidence="17">Cytochrome P450</fullName>
    </recommendedName>
</protein>
<evidence type="ECO:0000256" key="11">
    <source>
        <dbReference type="ARBA" id="ARBA00023136"/>
    </source>
</evidence>
<dbReference type="SUPFAM" id="SSF48264">
    <property type="entry name" value="Cytochrome P450"/>
    <property type="match status" value="2"/>
</dbReference>
<feature type="repeat" description="PPR" evidence="13">
    <location>
        <begin position="888"/>
        <end position="922"/>
    </location>
</feature>
<dbReference type="Gene3D" id="1.10.630.10">
    <property type="entry name" value="Cytochrome P450"/>
    <property type="match status" value="2"/>
</dbReference>
<feature type="transmembrane region" description="Helical" evidence="14">
    <location>
        <begin position="6"/>
        <end position="26"/>
    </location>
</feature>
<keyword evidence="8" id="KW-0560">Oxidoreductase</keyword>
<dbReference type="PROSITE" id="PS51375">
    <property type="entry name" value="PPR"/>
    <property type="match status" value="11"/>
</dbReference>
<organism evidence="15 16">
    <name type="scientific">Stephania cephalantha</name>
    <dbReference type="NCBI Taxonomy" id="152367"/>
    <lineage>
        <taxon>Eukaryota</taxon>
        <taxon>Viridiplantae</taxon>
        <taxon>Streptophyta</taxon>
        <taxon>Embryophyta</taxon>
        <taxon>Tracheophyta</taxon>
        <taxon>Spermatophyta</taxon>
        <taxon>Magnoliopsida</taxon>
        <taxon>Ranunculales</taxon>
        <taxon>Menispermaceae</taxon>
        <taxon>Menispermoideae</taxon>
        <taxon>Cissampelideae</taxon>
        <taxon>Stephania</taxon>
    </lineage>
</organism>
<dbReference type="PRINTS" id="PR00385">
    <property type="entry name" value="P450"/>
</dbReference>
<dbReference type="Pfam" id="PF00067">
    <property type="entry name" value="p450"/>
    <property type="match status" value="2"/>
</dbReference>
<keyword evidence="6" id="KW-0677">Repeat</keyword>
<dbReference type="NCBIfam" id="TIGR00756">
    <property type="entry name" value="PPR"/>
    <property type="match status" value="10"/>
</dbReference>
<evidence type="ECO:0000313" key="16">
    <source>
        <dbReference type="Proteomes" id="UP001419268"/>
    </source>
</evidence>
<evidence type="ECO:0000256" key="2">
    <source>
        <dbReference type="ARBA" id="ARBA00010617"/>
    </source>
</evidence>
<dbReference type="InterPro" id="IPR036396">
    <property type="entry name" value="Cyt_P450_sf"/>
</dbReference>
<dbReference type="GO" id="GO:0016705">
    <property type="term" value="F:oxidoreductase activity, acting on paired donors, with incorporation or reduction of molecular oxygen"/>
    <property type="evidence" value="ECO:0007669"/>
    <property type="project" value="InterPro"/>
</dbReference>
<evidence type="ECO:0008006" key="17">
    <source>
        <dbReference type="Google" id="ProtNLM"/>
    </source>
</evidence>
<feature type="repeat" description="PPR" evidence="13">
    <location>
        <begin position="1098"/>
        <end position="1132"/>
    </location>
</feature>
<keyword evidence="9 12" id="KW-0408">Iron</keyword>
<evidence type="ECO:0000256" key="14">
    <source>
        <dbReference type="SAM" id="Phobius"/>
    </source>
</evidence>
<evidence type="ECO:0000256" key="7">
    <source>
        <dbReference type="ARBA" id="ARBA00022989"/>
    </source>
</evidence>
<evidence type="ECO:0000256" key="4">
    <source>
        <dbReference type="ARBA" id="ARBA00022692"/>
    </source>
</evidence>
<proteinExistence type="inferred from homology"/>
<dbReference type="EMBL" id="JBBNAG010000012">
    <property type="protein sequence ID" value="KAK9089295.1"/>
    <property type="molecule type" value="Genomic_DNA"/>
</dbReference>
<evidence type="ECO:0000256" key="9">
    <source>
        <dbReference type="ARBA" id="ARBA00023004"/>
    </source>
</evidence>
<reference evidence="15 16" key="1">
    <citation type="submission" date="2024-01" db="EMBL/GenBank/DDBJ databases">
        <title>Genome assemblies of Stephania.</title>
        <authorList>
            <person name="Yang L."/>
        </authorList>
    </citation>
    <scope>NUCLEOTIDE SEQUENCE [LARGE SCALE GENOMIC DNA]</scope>
    <source>
        <strain evidence="15">JXDWG</strain>
        <tissue evidence="15">Leaf</tissue>
    </source>
</reference>
<evidence type="ECO:0000256" key="5">
    <source>
        <dbReference type="ARBA" id="ARBA00022723"/>
    </source>
</evidence>
<dbReference type="FunFam" id="1.10.630.10:FF:000029">
    <property type="entry name" value="Cytochrome P450 734A1"/>
    <property type="match status" value="2"/>
</dbReference>
<dbReference type="GO" id="GO:0044550">
    <property type="term" value="P:secondary metabolite biosynthetic process"/>
    <property type="evidence" value="ECO:0007669"/>
    <property type="project" value="UniProtKB-ARBA"/>
</dbReference>
<evidence type="ECO:0000256" key="10">
    <source>
        <dbReference type="ARBA" id="ARBA00023033"/>
    </source>
</evidence>
<feature type="repeat" description="PPR" evidence="13">
    <location>
        <begin position="746"/>
        <end position="780"/>
    </location>
</feature>
<feature type="repeat" description="PPR" evidence="13">
    <location>
        <begin position="1063"/>
        <end position="1097"/>
    </location>
</feature>
<accession>A0AAP0HNE4</accession>
<feature type="repeat" description="PPR" evidence="13">
    <location>
        <begin position="1133"/>
        <end position="1167"/>
    </location>
</feature>
<evidence type="ECO:0000256" key="6">
    <source>
        <dbReference type="ARBA" id="ARBA00022737"/>
    </source>
</evidence>
<feature type="repeat" description="PPR" evidence="13">
    <location>
        <begin position="818"/>
        <end position="852"/>
    </location>
</feature>
<dbReference type="Pfam" id="PF01535">
    <property type="entry name" value="PPR"/>
    <property type="match status" value="1"/>
</dbReference>
<sequence length="1676" mass="190397">MGDNMFVLLLAITCTIIVSYWVLKALNKVWWKPRKIEMCLRQQGMTGTQYKFLIGDLKEAMSMNKVAISKPIKLSHNIAPRIMPLVHQTVQKYGTNSFIWLGATPMMNIMDPELIKEILANKSGNISKINPNPLVKLLADGLVNHEGEKWARHRKIIHPAFHLEKLKLMVPAFYASCDELVVRWEKLVSNGSFELDVWPEFQMLTGDSISRTAFGSSYEEGRRIFQLQTELAKLIIEFFDSQIFSIFRFLPTKRNRRMTKINREISTILTDMINKREKAIEAGEALKEDLLGLLLDSNKKHIEEHDNSKKVGLTSNEIIEECKLFYIAGQETTSSLLVWTMILLSMHPEWQDKARKEVLEVFGTDKPSFDGLNNLKIVSALCNYDLVRGASTISTGCSSSEENDKKVKIGNLTIPPGVQLAMPTLLVHHDRELWGEDAEEFKPERFSGGVSEATKNLVSFFPFGWGARICIGQKFAIVEAKMALAMILQRFSFELSPMYAHAPYDVVTLQPQYGAQIILHKGFIDACTSITTIQFHIPWKSLKTLWNPHFSAAISQRADWSFRDTGFQHKTIKTPNTFKNLSEPSDSASATPMTMILYRTQRFLKTLSISKEVVLPLQCPLKSSREIADRISVTLMNSSIESLLQSNSALLHNLNPNVVHLVLSNPRLKTKSCLDLFNFLNDSGGICSYKHDLQAYVTLICRLFKDRRFAMAKEILNSAVTRGEIKFPIAITASLFDNKCNDSWVSTKLFDMLFRVFSDNGKFQEALEVFEHMKTNSIVIDERSCIVYLLALKKSHKGGVEKARKLIDQMSVRGIEPNIFTYNTMIDAYIKRGNFQEVQEILNLISKSELACNVVTYTLLIDGFSNAGMIEEAERMFVEMNEKGVEADVYLYTSIIDALCRSGNMKRAFALFDEMSVRGLEPTAHTYGSLINGLCKVKQMEAVGILLSEMQSKGLDMNSVIFNTLMDGYCKKGMVDDALKLMVVMEKKGIDADVFAYNTIASGLSKANRFEEAKRLLHAMVDKGVVSNAVSVTTLIDIHCKEGNFMEAKRLFRDMESKGLSPTTITYNALIDGFCKNEKMKEAYKLKYEMEEKGMMPDLYTYTSLIHGNCIVGKVGNACELFNEMPAKGLVPSVVTYTTMISGLSKAGRSDEAFKLYEEMIEAGLKPDETVYASLVGSLHSVLIWAWWTTRKLERCLRQQGLKGTPPKFLYGDLKELVRLERQARAKPMSLSHNIVRRVIPFLHQSVERYGPLSFTWLGVTPRVCVLDPELIKDVLCNKFGYFSKLKSANPFTKLLAQGLVSYEGEKWAKHRRIINPAFHLEKLKMMIPAIYASCSELVEGWEKFVTDGSCELDVWPDLQNLTGDVISRTAFGSNYEQGRRIFQLQTEQAEHYIQAGLSVYLPGFRFLPTRRNKRMIEIDREIKGILRDMIQKREKAMRIREASQDDLLGLLLDSNMKEMRGEEDLKSLGMTIDEVIEECKLFYFAGQDTTSVFLVWTMVVLSIHPEWQARAREEILLVFGKSKPDIEGINQLKIVTMIFYEVLRLYSPVPVLRRYTCKEMKLGEVTVPPGVQIALPVLLVHHNREIWGEDVEEFKPERFSGGISKASKNQIAFFPFGWGPRICIGQNFAMIEAKMAMSMILQRFSFKLSPTYVHAPYTVINLKPQYGAQLILHKL</sequence>
<comment type="caution">
    <text evidence="15">The sequence shown here is derived from an EMBL/GenBank/DDBJ whole genome shotgun (WGS) entry which is preliminary data.</text>
</comment>
<comment type="cofactor">
    <cofactor evidence="12">
        <name>heme</name>
        <dbReference type="ChEBI" id="CHEBI:30413"/>
    </cofactor>
</comment>
<dbReference type="InterPro" id="IPR002401">
    <property type="entry name" value="Cyt_P450_E_grp-I"/>
</dbReference>
<feature type="repeat" description="PPR" evidence="13">
    <location>
        <begin position="923"/>
        <end position="957"/>
    </location>
</feature>
<feature type="repeat" description="PPR" evidence="13">
    <location>
        <begin position="1028"/>
        <end position="1062"/>
    </location>
</feature>
<evidence type="ECO:0000256" key="8">
    <source>
        <dbReference type="ARBA" id="ARBA00023002"/>
    </source>
</evidence>
<gene>
    <name evidence="15" type="ORF">Scep_028377</name>
</gene>
<feature type="repeat" description="PPR" evidence="13">
    <location>
        <begin position="958"/>
        <end position="992"/>
    </location>
</feature>
<keyword evidence="5 12" id="KW-0479">Metal-binding</keyword>
<evidence type="ECO:0000256" key="13">
    <source>
        <dbReference type="PROSITE-ProRule" id="PRU00708"/>
    </source>
</evidence>
<dbReference type="GO" id="GO:0020037">
    <property type="term" value="F:heme binding"/>
    <property type="evidence" value="ECO:0007669"/>
    <property type="project" value="InterPro"/>
</dbReference>
<dbReference type="PROSITE" id="PS00086">
    <property type="entry name" value="CYTOCHROME_P450"/>
    <property type="match status" value="2"/>
</dbReference>
<dbReference type="InterPro" id="IPR011990">
    <property type="entry name" value="TPR-like_helical_dom_sf"/>
</dbReference>
<dbReference type="InterPro" id="IPR002885">
    <property type="entry name" value="PPR_rpt"/>
</dbReference>
<dbReference type="GO" id="GO:0005506">
    <property type="term" value="F:iron ion binding"/>
    <property type="evidence" value="ECO:0007669"/>
    <property type="project" value="InterPro"/>
</dbReference>
<dbReference type="Gene3D" id="1.25.40.10">
    <property type="entry name" value="Tetratricopeptide repeat domain"/>
    <property type="match status" value="4"/>
</dbReference>
<keyword evidence="3 12" id="KW-0349">Heme</keyword>
<dbReference type="PANTHER" id="PTHR24282:SF255">
    <property type="entry name" value="CYTOCHROME P450 72A11-RELATED"/>
    <property type="match status" value="1"/>
</dbReference>
<feature type="repeat" description="PPR" evidence="13">
    <location>
        <begin position="993"/>
        <end position="1027"/>
    </location>
</feature>
<dbReference type="Pfam" id="PF12854">
    <property type="entry name" value="PPR_1"/>
    <property type="match status" value="1"/>
</dbReference>
<dbReference type="PRINTS" id="PR00463">
    <property type="entry name" value="EP450I"/>
</dbReference>
<feature type="binding site" description="axial binding residue" evidence="12">
    <location>
        <position position="1624"/>
    </location>
    <ligand>
        <name>heme</name>
        <dbReference type="ChEBI" id="CHEBI:30413"/>
    </ligand>
    <ligandPart>
        <name>Fe</name>
        <dbReference type="ChEBI" id="CHEBI:18248"/>
    </ligandPart>
</feature>